<evidence type="ECO:0000313" key="1">
    <source>
        <dbReference type="EMBL" id="WWQ59498.1"/>
    </source>
</evidence>
<reference evidence="1 2" key="1">
    <citation type="submission" date="2024-02" db="EMBL/GenBank/DDBJ databases">
        <title>STSV induces naive adaptation in Sulfolobus.</title>
        <authorList>
            <person name="Xiang X."/>
            <person name="Song M."/>
        </authorList>
    </citation>
    <scope>NUCLEOTIDE SEQUENCE [LARGE SCALE GENOMIC DNA]</scope>
    <source>
        <strain evidence="1 2">RT2</strain>
    </source>
</reference>
<protein>
    <submittedName>
        <fullName evidence="1">Uncharacterized protein</fullName>
    </submittedName>
</protein>
<dbReference type="GeneID" id="89336767"/>
<name>A0AAX4KXF2_9CREN</name>
<dbReference type="AlphaFoldDB" id="A0AAX4KXF2"/>
<gene>
    <name evidence="1" type="ORF">V6M85_08325</name>
</gene>
<dbReference type="Proteomes" id="UP001432202">
    <property type="component" value="Chromosome"/>
</dbReference>
<sequence>MKVTIGEVIALVIILTALSAGFLSATPTTSSHTLTIIPTSAITKFLGGSWSLNYSYVGTGYNAKLIFLQSYKNSQVVYETLTDPAGDELIILYVYPSSHGVTSVYSTGYVVLYSAYKGNAYVMINYVGNTTAVSVSQIESLANYIISTE</sequence>
<proteinExistence type="predicted"/>
<dbReference type="EMBL" id="CP146016">
    <property type="protein sequence ID" value="WWQ59498.1"/>
    <property type="molecule type" value="Genomic_DNA"/>
</dbReference>
<organism evidence="1 2">
    <name type="scientific">Sulfolobus tengchongensis</name>
    <dbReference type="NCBI Taxonomy" id="207809"/>
    <lineage>
        <taxon>Archaea</taxon>
        <taxon>Thermoproteota</taxon>
        <taxon>Thermoprotei</taxon>
        <taxon>Sulfolobales</taxon>
        <taxon>Sulfolobaceae</taxon>
        <taxon>Sulfolobus</taxon>
    </lineage>
</organism>
<evidence type="ECO:0000313" key="2">
    <source>
        <dbReference type="Proteomes" id="UP001432202"/>
    </source>
</evidence>
<dbReference type="RefSeq" id="WP_338598687.1">
    <property type="nucleotide sequence ID" value="NZ_CP146016.1"/>
</dbReference>
<keyword evidence="2" id="KW-1185">Reference proteome</keyword>
<accession>A0AAX4KXF2</accession>